<dbReference type="EMBL" id="CP119943">
    <property type="protein sequence ID" value="WFC97578.1"/>
    <property type="molecule type" value="Genomic_DNA"/>
</dbReference>
<organism evidence="9 10">
    <name type="scientific">Malassezia yamatoensis</name>
    <dbReference type="NCBI Taxonomy" id="253288"/>
    <lineage>
        <taxon>Eukaryota</taxon>
        <taxon>Fungi</taxon>
        <taxon>Dikarya</taxon>
        <taxon>Basidiomycota</taxon>
        <taxon>Ustilaginomycotina</taxon>
        <taxon>Malasseziomycetes</taxon>
        <taxon>Malasseziales</taxon>
        <taxon>Malasseziaceae</taxon>
        <taxon>Malassezia</taxon>
    </lineage>
</organism>
<dbReference type="InterPro" id="IPR004522">
    <property type="entry name" value="Asn-tRNA-ligase"/>
</dbReference>
<dbReference type="InterPro" id="IPR004364">
    <property type="entry name" value="Aa-tRNA-synt_II"/>
</dbReference>
<dbReference type="GO" id="GO:0004816">
    <property type="term" value="F:asparagine-tRNA ligase activity"/>
    <property type="evidence" value="ECO:0007669"/>
    <property type="project" value="UniProtKB-EC"/>
</dbReference>
<dbReference type="PRINTS" id="PR01042">
    <property type="entry name" value="TRNASYNTHASP"/>
</dbReference>
<dbReference type="GO" id="GO:0005524">
    <property type="term" value="F:ATP binding"/>
    <property type="evidence" value="ECO:0007669"/>
    <property type="project" value="UniProtKB-KW"/>
</dbReference>
<keyword evidence="5" id="KW-0067">ATP-binding</keyword>
<evidence type="ECO:0000256" key="6">
    <source>
        <dbReference type="ARBA" id="ARBA00022917"/>
    </source>
</evidence>
<dbReference type="PANTHER" id="PTHR22594">
    <property type="entry name" value="ASPARTYL/LYSYL-TRNA SYNTHETASE"/>
    <property type="match status" value="1"/>
</dbReference>
<keyword evidence="6" id="KW-0648">Protein biosynthesis</keyword>
<proteinExistence type="inferred from homology"/>
<dbReference type="InterPro" id="IPR006195">
    <property type="entry name" value="aa-tRNA-synth_II"/>
</dbReference>
<evidence type="ECO:0000256" key="3">
    <source>
        <dbReference type="ARBA" id="ARBA00022598"/>
    </source>
</evidence>
<evidence type="ECO:0000256" key="1">
    <source>
        <dbReference type="ARBA" id="ARBA00008226"/>
    </source>
</evidence>
<dbReference type="Pfam" id="PF00152">
    <property type="entry name" value="tRNA-synt_2"/>
    <property type="match status" value="1"/>
</dbReference>
<dbReference type="Gene3D" id="3.30.930.10">
    <property type="entry name" value="Bira Bifunctional Protein, Domain 2"/>
    <property type="match status" value="1"/>
</dbReference>
<comment type="similarity">
    <text evidence="1">Belongs to the class-II aminoacyl-tRNA synthetase family.</text>
</comment>
<evidence type="ECO:0000259" key="8">
    <source>
        <dbReference type="PROSITE" id="PS50862"/>
    </source>
</evidence>
<dbReference type="AlphaFoldDB" id="A0AAJ5YNJ4"/>
<dbReference type="GO" id="GO:0005739">
    <property type="term" value="C:mitochondrion"/>
    <property type="evidence" value="ECO:0007669"/>
    <property type="project" value="TreeGrafter"/>
</dbReference>
<keyword evidence="7" id="KW-0030">Aminoacyl-tRNA synthetase</keyword>
<evidence type="ECO:0000256" key="2">
    <source>
        <dbReference type="ARBA" id="ARBA00012816"/>
    </source>
</evidence>
<dbReference type="NCBIfam" id="TIGR00457">
    <property type="entry name" value="asnS"/>
    <property type="match status" value="1"/>
</dbReference>
<keyword evidence="10" id="KW-1185">Reference proteome</keyword>
<feature type="domain" description="Aminoacyl-transfer RNA synthetases class-II family profile" evidence="8">
    <location>
        <begin position="243"/>
        <end position="512"/>
    </location>
</feature>
<evidence type="ECO:0000313" key="10">
    <source>
        <dbReference type="Proteomes" id="UP001219567"/>
    </source>
</evidence>
<reference evidence="9 10" key="1">
    <citation type="submission" date="2023-03" db="EMBL/GenBank/DDBJ databases">
        <title>Mating type loci evolution in Malassezia.</title>
        <authorList>
            <person name="Coelho M.A."/>
        </authorList>
    </citation>
    <scope>NUCLEOTIDE SEQUENCE [LARGE SCALE GENOMIC DNA]</scope>
    <source>
        <strain evidence="9 10">CBS 9725</strain>
    </source>
</reference>
<accession>A0AAJ5YNJ4</accession>
<evidence type="ECO:0000313" key="9">
    <source>
        <dbReference type="EMBL" id="WFC97578.1"/>
    </source>
</evidence>
<dbReference type="PROSITE" id="PS50862">
    <property type="entry name" value="AA_TRNA_LIGASE_II"/>
    <property type="match status" value="1"/>
</dbReference>
<evidence type="ECO:0000256" key="4">
    <source>
        <dbReference type="ARBA" id="ARBA00022741"/>
    </source>
</evidence>
<dbReference type="GO" id="GO:0006421">
    <property type="term" value="P:asparaginyl-tRNA aminoacylation"/>
    <property type="evidence" value="ECO:0007669"/>
    <property type="project" value="InterPro"/>
</dbReference>
<dbReference type="InterPro" id="IPR045864">
    <property type="entry name" value="aa-tRNA-synth_II/BPL/LPL"/>
</dbReference>
<keyword evidence="4" id="KW-0547">Nucleotide-binding</keyword>
<sequence length="520" mass="58640">MPARAVHGMIPPTLSKIMHDTEHASELQDGIRTETDAWVASTRRQKKRTFLELTDGTLGGSATLQAIIMGNAPGVNPGVALRMSGLMRPGRGKRQDQKVELHIDDFHVLASTDLATYPLAQFMHRTDGEDTIHEQAAEIVRRESHLKPRTVLYGALSRIRTQLELAMEIWFTRQDFTKVYPPIITSSDCEGGGEIFRIVADSDVPSDKAVTSQELSAFWSGSGAYLSVSTQLHLEAYALGLSRVYALCPSFRAEGSATNRHLAEFWMCEAEMAWTDRGPYGLDIVMDSLESMLKFMVQTCIAVQEHDRQSGRNQRDWSLLYQGQDPYQAIAQKVGLDRSWPRITYTEAIQKIRSHSELYPDAFQVVPVWGDSLRSEHERWLATEAEMPVFVTDYPTIQKPFYMRENQERVELNESLKPNSNGEEGVTVACFDLLVPQMGELAGGSLREERKSMLHRRMQSLGMDPSSGSLQWYTDDLRRYGGAPHGGYGLGMERFLSWITGMDNVRDIVGFPRVKGHLRY</sequence>
<dbReference type="EC" id="6.1.1.22" evidence="2"/>
<gene>
    <name evidence="9" type="primary">SLM5_1</name>
    <name evidence="9" type="ORF">MYAM1_000293</name>
</gene>
<dbReference type="Proteomes" id="UP001219567">
    <property type="component" value="Chromosome 1"/>
</dbReference>
<evidence type="ECO:0000256" key="7">
    <source>
        <dbReference type="ARBA" id="ARBA00023146"/>
    </source>
</evidence>
<dbReference type="InterPro" id="IPR012340">
    <property type="entry name" value="NA-bd_OB-fold"/>
</dbReference>
<keyword evidence="3 9" id="KW-0436">Ligase</keyword>
<evidence type="ECO:0000256" key="5">
    <source>
        <dbReference type="ARBA" id="ARBA00022840"/>
    </source>
</evidence>
<dbReference type="InterPro" id="IPR002312">
    <property type="entry name" value="Asp/Asn-tRNA-synth_IIb"/>
</dbReference>
<dbReference type="SUPFAM" id="SSF55681">
    <property type="entry name" value="Class II aaRS and biotin synthetases"/>
    <property type="match status" value="1"/>
</dbReference>
<dbReference type="PANTHER" id="PTHR22594:SF34">
    <property type="entry name" value="ASPARAGINE--TRNA LIGASE, MITOCHONDRIAL-RELATED"/>
    <property type="match status" value="1"/>
</dbReference>
<protein>
    <recommendedName>
        <fullName evidence="2">asparagine--tRNA ligase</fullName>
        <ecNumber evidence="2">6.1.1.22</ecNumber>
    </recommendedName>
</protein>
<name>A0AAJ5YNJ4_9BASI</name>
<dbReference type="Gene3D" id="2.40.50.140">
    <property type="entry name" value="Nucleic acid-binding proteins"/>
    <property type="match status" value="1"/>
</dbReference>